<dbReference type="Proteomes" id="UP000095286">
    <property type="component" value="Unplaced"/>
</dbReference>
<reference evidence="2" key="1">
    <citation type="submission" date="2016-11" db="UniProtKB">
        <authorList>
            <consortium name="WormBaseParasite"/>
        </authorList>
    </citation>
    <scope>IDENTIFICATION</scope>
    <source>
        <strain evidence="2">KR3021</strain>
    </source>
</reference>
<name>A0AC35TGQ2_9BILA</name>
<evidence type="ECO:0000313" key="2">
    <source>
        <dbReference type="WBParaSite" id="RSKR_0000036400.1"/>
    </source>
</evidence>
<proteinExistence type="predicted"/>
<organism evidence="1 2">
    <name type="scientific">Rhabditophanes sp. KR3021</name>
    <dbReference type="NCBI Taxonomy" id="114890"/>
    <lineage>
        <taxon>Eukaryota</taxon>
        <taxon>Metazoa</taxon>
        <taxon>Ecdysozoa</taxon>
        <taxon>Nematoda</taxon>
        <taxon>Chromadorea</taxon>
        <taxon>Rhabditida</taxon>
        <taxon>Tylenchina</taxon>
        <taxon>Panagrolaimomorpha</taxon>
        <taxon>Strongyloidoidea</taxon>
        <taxon>Alloionematidae</taxon>
        <taxon>Rhabditophanes</taxon>
    </lineage>
</organism>
<evidence type="ECO:0000313" key="1">
    <source>
        <dbReference type="Proteomes" id="UP000095286"/>
    </source>
</evidence>
<dbReference type="WBParaSite" id="RSKR_0000036400.1">
    <property type="protein sequence ID" value="RSKR_0000036400.1"/>
    <property type="gene ID" value="RSKR_0000036400"/>
</dbReference>
<accession>A0AC35TGQ2</accession>
<protein>
    <submittedName>
        <fullName evidence="2">Mitochondrial matrix protein</fullName>
    </submittedName>
</protein>
<sequence>MISAVRSLITSNLVKLPSQIHHRALLHTTQTDFKGHSKWQNIQAVKGKNDMIKSQKINYLLKKVRSAVKDGGFDISVNRKLADVQKSFKSEGLPIDTFNGFLKKIKDKPEQVVFFDIIGPAGSFFIVECETDSPKRTEQSLRKYFNKNDGFRMANNSLRNNFAEVGVYEVSEFDKSGKKLDFDTVQEMALELDFDEVIQHVDAEDDEKFFYHLYCSKEKMSTLHARITESTFVLEDVTNKFKANYPIEISDEELNKVVKFDEMICEDEDVKDVYDNVTQMFHRRGLGDLLG</sequence>